<feature type="region of interest" description="Disordered" evidence="2">
    <location>
        <begin position="56"/>
        <end position="106"/>
    </location>
</feature>
<accession>A0A395S311</accession>
<dbReference type="AlphaFoldDB" id="A0A395S311"/>
<dbReference type="CDD" id="cd12148">
    <property type="entry name" value="fungal_TF_MHR"/>
    <property type="match status" value="1"/>
</dbReference>
<feature type="domain" description="Xylanolytic transcriptional activator regulatory" evidence="3">
    <location>
        <begin position="300"/>
        <end position="374"/>
    </location>
</feature>
<keyword evidence="5" id="KW-1185">Reference proteome</keyword>
<evidence type="ECO:0000259" key="3">
    <source>
        <dbReference type="SMART" id="SM00906"/>
    </source>
</evidence>
<protein>
    <submittedName>
        <fullName evidence="4">Transcriptional activator</fullName>
    </submittedName>
</protein>
<dbReference type="GO" id="GO:0000981">
    <property type="term" value="F:DNA-binding transcription factor activity, RNA polymerase II-specific"/>
    <property type="evidence" value="ECO:0007669"/>
    <property type="project" value="TreeGrafter"/>
</dbReference>
<evidence type="ECO:0000313" key="4">
    <source>
        <dbReference type="EMBL" id="RGP66751.1"/>
    </source>
</evidence>
<evidence type="ECO:0000313" key="5">
    <source>
        <dbReference type="Proteomes" id="UP000266152"/>
    </source>
</evidence>
<proteinExistence type="predicted"/>
<dbReference type="GO" id="GO:0008270">
    <property type="term" value="F:zinc ion binding"/>
    <property type="evidence" value="ECO:0007669"/>
    <property type="project" value="InterPro"/>
</dbReference>
<dbReference type="SMART" id="SM00906">
    <property type="entry name" value="Fungal_trans"/>
    <property type="match status" value="1"/>
</dbReference>
<dbReference type="GO" id="GO:0003677">
    <property type="term" value="F:DNA binding"/>
    <property type="evidence" value="ECO:0007669"/>
    <property type="project" value="InterPro"/>
</dbReference>
<evidence type="ECO:0000256" key="1">
    <source>
        <dbReference type="ARBA" id="ARBA00023242"/>
    </source>
</evidence>
<sequence>MQKSWGNTIFVYSRVNRVHFFSQLIPGRTRGSGGDPGKPPCVKCLREGAECVLAGSRRGGDYSHYRRPRRTTHSRQPIAGPSVSSSDHISPRQNNTSKTIEDGVHDKLQNPSDALLVLAHAAGQPEDGDGLSNNQHIPDEYEGLTNGTEIAPSTLSMQTLQVGRSLPELVSETTVDDYPLISDGTLDAILLVQLLKDYADNYHHFFPLVPTNVLRPEHILDTIRNESFLLTAILIVSSKDHTDLAETHKSIWEYMKSLILKVVLGKTCVRKVGTVEGLLLMGEWTLHNQDQVDDGDEASAWSIVGLAVRLAYLLRLEDSGFKSEDAELDSIHRERLIWTFTYLSDRQISIRMGQAFWCRGPALSARFTARDFPALQPTRPRDEDFASFIQAQVELTTLFGNAHDILFASRSRTAELMMRGDYTKYVDDTTKAMYAWQHAWTSLAVSPHLKSCLNLMQEYLRLYVNAFAFQAVIYRASVNNNRNSDPSDGSQSRASKIFPDSAMASPDARHIYEAADAAEALIRIVTDDIHPEKYLRYMPARFYLYEIHSSVFLYKAHACGAISSGKHVHVTSLMRCFISVLKSAAVDENHIAASYARLLDRLWFKRAHGSSMNNENIDHSTGLDLESSGMTDTSLTIGTDGSLVQVPFFDDLGFQLDCTDVMDGLFAMPLVAAWDPTAFSSTIA</sequence>
<feature type="compositionally biased region" description="Polar residues" evidence="2">
    <location>
        <begin position="82"/>
        <end position="98"/>
    </location>
</feature>
<dbReference type="GO" id="GO:0006351">
    <property type="term" value="P:DNA-templated transcription"/>
    <property type="evidence" value="ECO:0007669"/>
    <property type="project" value="InterPro"/>
</dbReference>
<dbReference type="EMBL" id="PXOF01000090">
    <property type="protein sequence ID" value="RGP66751.1"/>
    <property type="molecule type" value="Genomic_DNA"/>
</dbReference>
<name>A0A395S311_FUSSP</name>
<dbReference type="GO" id="GO:0005634">
    <property type="term" value="C:nucleus"/>
    <property type="evidence" value="ECO:0007669"/>
    <property type="project" value="TreeGrafter"/>
</dbReference>
<dbReference type="InterPro" id="IPR007219">
    <property type="entry name" value="XnlR_reg_dom"/>
</dbReference>
<dbReference type="PANTHER" id="PTHR31644:SF1">
    <property type="entry name" value="ZN(II)2CYS6 TRANSCRIPTION FACTOR (EUROFUNG)"/>
    <property type="match status" value="1"/>
</dbReference>
<reference evidence="4 5" key="1">
    <citation type="journal article" date="2018" name="PLoS Pathog.">
        <title>Evolution of structural diversity of trichothecenes, a family of toxins produced by plant pathogenic and entomopathogenic fungi.</title>
        <authorList>
            <person name="Proctor R.H."/>
            <person name="McCormick S.P."/>
            <person name="Kim H.S."/>
            <person name="Cardoza R.E."/>
            <person name="Stanley A.M."/>
            <person name="Lindo L."/>
            <person name="Kelly A."/>
            <person name="Brown D.W."/>
            <person name="Lee T."/>
            <person name="Vaughan M.M."/>
            <person name="Alexander N.J."/>
            <person name="Busman M."/>
            <person name="Gutierrez S."/>
        </authorList>
    </citation>
    <scope>NUCLEOTIDE SEQUENCE [LARGE SCALE GENOMIC DNA]</scope>
    <source>
        <strain evidence="4 5">NRRL 3299</strain>
    </source>
</reference>
<dbReference type="Pfam" id="PF04082">
    <property type="entry name" value="Fungal_trans"/>
    <property type="match status" value="1"/>
</dbReference>
<comment type="caution">
    <text evidence="4">The sequence shown here is derived from an EMBL/GenBank/DDBJ whole genome shotgun (WGS) entry which is preliminary data.</text>
</comment>
<keyword evidence="1" id="KW-0539">Nucleus</keyword>
<dbReference type="PANTHER" id="PTHR31644">
    <property type="entry name" value="TRANSCRIPTIONAL ACTIVATOR ARO80-RELATED"/>
    <property type="match status" value="1"/>
</dbReference>
<organism evidence="4 5">
    <name type="scientific">Fusarium sporotrichioides</name>
    <dbReference type="NCBI Taxonomy" id="5514"/>
    <lineage>
        <taxon>Eukaryota</taxon>
        <taxon>Fungi</taxon>
        <taxon>Dikarya</taxon>
        <taxon>Ascomycota</taxon>
        <taxon>Pezizomycotina</taxon>
        <taxon>Sordariomycetes</taxon>
        <taxon>Hypocreomycetidae</taxon>
        <taxon>Hypocreales</taxon>
        <taxon>Nectriaceae</taxon>
        <taxon>Fusarium</taxon>
    </lineage>
</organism>
<evidence type="ECO:0000256" key="2">
    <source>
        <dbReference type="SAM" id="MobiDB-lite"/>
    </source>
</evidence>
<dbReference type="InterPro" id="IPR052780">
    <property type="entry name" value="AAA_Catabolism_Regulators"/>
</dbReference>
<dbReference type="Proteomes" id="UP000266152">
    <property type="component" value="Unassembled WGS sequence"/>
</dbReference>
<gene>
    <name evidence="4" type="ORF">FSPOR_6491</name>
</gene>
<dbReference type="STRING" id="5514.A0A395S311"/>